<sequence length="297" mass="31895">MLDGRAHTLVAETAPPLPVEALVLGKSRREVADLMPRLFNLCRAAQGMATRLALGLPTLDDSEALRREILRDHVLRLTLILPGHFGQSPVPLPDGWQEGGDELARALFGPQGRLPDTAQDFESFCASDAGIAGLLGKVQNLFRDGEAVACDLPFVTATTAGDRFARVENSCAVRVHEHPILALVEHQHGRGPLWRIMARAYDLQALLQGAPLLARSPEPGLAHVPATRGLYTVQANTTGETVAEFNRVTPTDHLQAKGGVLDQTLAALPADRAGLAPLVIDILDPCSPIRVKEMSHA</sequence>
<evidence type="ECO:0008006" key="3">
    <source>
        <dbReference type="Google" id="ProtNLM"/>
    </source>
</evidence>
<dbReference type="STRING" id="996342.SAMN05443551_0555"/>
<accession>A0A1M5MLU1</accession>
<evidence type="ECO:0000313" key="1">
    <source>
        <dbReference type="EMBL" id="SHG77879.1"/>
    </source>
</evidence>
<gene>
    <name evidence="1" type="ORF">SAMN05443551_0555</name>
</gene>
<protein>
    <recommendedName>
        <fullName evidence="3">Hydrogenase expression/formation protein HupK</fullName>
    </recommendedName>
</protein>
<proteinExistence type="predicted"/>
<dbReference type="RefSeq" id="WP_072775974.1">
    <property type="nucleotide sequence ID" value="NZ_FQXC01000001.1"/>
</dbReference>
<reference evidence="1 2" key="1">
    <citation type="submission" date="2016-11" db="EMBL/GenBank/DDBJ databases">
        <authorList>
            <person name="Jaros S."/>
            <person name="Januszkiewicz K."/>
            <person name="Wedrychowicz H."/>
        </authorList>
    </citation>
    <scope>NUCLEOTIDE SEQUENCE [LARGE SCALE GENOMIC DNA]</scope>
    <source>
        <strain evidence="1 2">DSM 29431</strain>
    </source>
</reference>
<dbReference type="InterPro" id="IPR029014">
    <property type="entry name" value="NiFe-Hase_large"/>
</dbReference>
<keyword evidence="2" id="KW-1185">Reference proteome</keyword>
<dbReference type="AlphaFoldDB" id="A0A1M5MLU1"/>
<name>A0A1M5MLU1_9RHOB</name>
<dbReference type="OrthoDB" id="7778333at2"/>
<organism evidence="1 2">
    <name type="scientific">Marivita hallyeonensis</name>
    <dbReference type="NCBI Taxonomy" id="996342"/>
    <lineage>
        <taxon>Bacteria</taxon>
        <taxon>Pseudomonadati</taxon>
        <taxon>Pseudomonadota</taxon>
        <taxon>Alphaproteobacteria</taxon>
        <taxon>Rhodobacterales</taxon>
        <taxon>Roseobacteraceae</taxon>
        <taxon>Marivita</taxon>
    </lineage>
</organism>
<dbReference type="Proteomes" id="UP000184221">
    <property type="component" value="Unassembled WGS sequence"/>
</dbReference>
<dbReference type="EMBL" id="FQXC01000001">
    <property type="protein sequence ID" value="SHG77879.1"/>
    <property type="molecule type" value="Genomic_DNA"/>
</dbReference>
<evidence type="ECO:0000313" key="2">
    <source>
        <dbReference type="Proteomes" id="UP000184221"/>
    </source>
</evidence>
<dbReference type="SUPFAM" id="SSF56762">
    <property type="entry name" value="HydB/Nqo4-like"/>
    <property type="match status" value="2"/>
</dbReference>